<dbReference type="InterPro" id="IPR006558">
    <property type="entry name" value="LamG-like"/>
</dbReference>
<keyword evidence="1 3" id="KW-0732">Signal</keyword>
<dbReference type="RefSeq" id="WP_345227860.1">
    <property type="nucleotide sequence ID" value="NZ_BAABHA010000015.1"/>
</dbReference>
<organism evidence="5 6">
    <name type="scientific">Hymenobacter koreensis</name>
    <dbReference type="NCBI Taxonomy" id="1084523"/>
    <lineage>
        <taxon>Bacteria</taxon>
        <taxon>Pseudomonadati</taxon>
        <taxon>Bacteroidota</taxon>
        <taxon>Cytophagia</taxon>
        <taxon>Cytophagales</taxon>
        <taxon>Hymenobacteraceae</taxon>
        <taxon>Hymenobacter</taxon>
    </lineage>
</organism>
<feature type="domain" description="Fibronectin type-III" evidence="4">
    <location>
        <begin position="581"/>
        <end position="679"/>
    </location>
</feature>
<dbReference type="Gene3D" id="2.60.40.10">
    <property type="entry name" value="Immunoglobulins"/>
    <property type="match status" value="1"/>
</dbReference>
<keyword evidence="2" id="KW-1015">Disulfide bond</keyword>
<dbReference type="Pfam" id="PF19078">
    <property type="entry name" value="Big_12"/>
    <property type="match status" value="3"/>
</dbReference>
<dbReference type="InterPro" id="IPR044048">
    <property type="entry name" value="Big_12"/>
</dbReference>
<dbReference type="InterPro" id="IPR013320">
    <property type="entry name" value="ConA-like_dom_sf"/>
</dbReference>
<dbReference type="SUPFAM" id="SSF49899">
    <property type="entry name" value="Concanavalin A-like lectins/glucanases"/>
    <property type="match status" value="1"/>
</dbReference>
<dbReference type="SMART" id="SM00560">
    <property type="entry name" value="LamGL"/>
    <property type="match status" value="1"/>
</dbReference>
<feature type="signal peptide" evidence="3">
    <location>
        <begin position="1"/>
        <end position="22"/>
    </location>
</feature>
<dbReference type="Gene3D" id="2.60.120.200">
    <property type="match status" value="1"/>
</dbReference>
<evidence type="ECO:0000256" key="2">
    <source>
        <dbReference type="ARBA" id="ARBA00023157"/>
    </source>
</evidence>
<protein>
    <recommendedName>
        <fullName evidence="4">Fibronectin type-III domain-containing protein</fullName>
    </recommendedName>
</protein>
<dbReference type="EMBL" id="BAABHA010000015">
    <property type="protein sequence ID" value="GAA4393135.1"/>
    <property type="molecule type" value="Genomic_DNA"/>
</dbReference>
<dbReference type="PROSITE" id="PS50853">
    <property type="entry name" value="FN3"/>
    <property type="match status" value="1"/>
</dbReference>
<gene>
    <name evidence="5" type="ORF">GCM10023186_44410</name>
</gene>
<proteinExistence type="predicted"/>
<dbReference type="PANTHER" id="PTHR34677:SF3">
    <property type="entry name" value="BACTERIAL IG-LIKE DOMAIN-CONTAINING PROTEIN"/>
    <property type="match status" value="1"/>
</dbReference>
<name>A0ABP8JNB6_9BACT</name>
<dbReference type="Pfam" id="PF13385">
    <property type="entry name" value="Laminin_G_3"/>
    <property type="match status" value="1"/>
</dbReference>
<feature type="chain" id="PRO_5045274745" description="Fibronectin type-III domain-containing protein" evidence="3">
    <location>
        <begin position="23"/>
        <end position="2253"/>
    </location>
</feature>
<keyword evidence="6" id="KW-1185">Reference proteome</keyword>
<dbReference type="InterPro" id="IPR026444">
    <property type="entry name" value="Secre_tail"/>
</dbReference>
<evidence type="ECO:0000259" key="4">
    <source>
        <dbReference type="PROSITE" id="PS50853"/>
    </source>
</evidence>
<evidence type="ECO:0000313" key="5">
    <source>
        <dbReference type="EMBL" id="GAA4393135.1"/>
    </source>
</evidence>
<dbReference type="NCBIfam" id="TIGR04183">
    <property type="entry name" value="Por_Secre_tail"/>
    <property type="match status" value="1"/>
</dbReference>
<dbReference type="InterPro" id="IPR003961">
    <property type="entry name" value="FN3_dom"/>
</dbReference>
<accession>A0ABP8JNB6</accession>
<dbReference type="Gene3D" id="2.60.40.1290">
    <property type="match status" value="1"/>
</dbReference>
<reference evidence="6" key="1">
    <citation type="journal article" date="2019" name="Int. J. Syst. Evol. Microbiol.">
        <title>The Global Catalogue of Microorganisms (GCM) 10K type strain sequencing project: providing services to taxonomists for standard genome sequencing and annotation.</title>
        <authorList>
            <consortium name="The Broad Institute Genomics Platform"/>
            <consortium name="The Broad Institute Genome Sequencing Center for Infectious Disease"/>
            <person name="Wu L."/>
            <person name="Ma J."/>
        </authorList>
    </citation>
    <scope>NUCLEOTIDE SEQUENCE [LARGE SCALE GENOMIC DNA]</scope>
    <source>
        <strain evidence="6">JCM 17924</strain>
    </source>
</reference>
<dbReference type="Gene3D" id="2.60.40.1800">
    <property type="match status" value="1"/>
</dbReference>
<dbReference type="Pfam" id="PF18962">
    <property type="entry name" value="Por_Secre_tail"/>
    <property type="match status" value="1"/>
</dbReference>
<evidence type="ECO:0000256" key="3">
    <source>
        <dbReference type="SAM" id="SignalP"/>
    </source>
</evidence>
<dbReference type="InterPro" id="IPR013783">
    <property type="entry name" value="Ig-like_fold"/>
</dbReference>
<sequence length="2253" mass="229215">MNKHILWVLLCWLSLLAVGAQAQTTLAQETFEAVPADFGYSSNAFSLDIAEYFQRRAFNTTGTVGAYPGTTQVLNNRQGSNTWTGEGVMGIATNVRPPGYVALNPITNSQNYKDFVITVAFAAPRGGSFTGAGADQAFPADRIRIQYSFNGGPWTTAAMLMGNANSGGDLQRLVSLADSTTTPTPGNGTVLDQTFRDITATLPSTALGSNLRVRVVLAIRSVEVAFDNIRVTGVLDNAARPTLTNLETTPASYTEGGSAVLLTSLLTVGYSDNSATNLTGGTVSIGGYVSGQDVLSFTNQNGIVGSFSPVSGVLTLSGTASQAAYQAALRSVRYSNSNTTTATGGTRVITFQVYTGGALSSAASRNLTVTAILNTPAALNYTEDFTTDGEGTRYSGNSFVSVAQQTGFFRATNSPATSGGNPVGTATFTGWSGGYWFGEGTTEGINNPTAPLSTLQLAPVNTTGRSLIKFTLAVGAAGNWRSYINAANPEDGFELYYRINGGTPVIFGAFHGAGGTARLDTDNNPLTTATGTALSTTLQDFTFDLPAATAGVGNLDFLLVQKTRGSTELAFDNIRITGVALPTVTTAAPTSVTGTSAILGGEVTADGGANVTERGVVYSTSNTTPTITDTKDTNGSGTGTFTETITGLPAATTYYVRAYATNAAGTSYGTVQTFTTQTSVVSIVRASGTPTNAAQVNYTVTFANPVTGVSVNNFGLTFTGSFTTFGSVSSVSGSGTTYTVTVNTGAGSGTLQLTMPNSTGMLPGVSGLPYTSGETYTIDKTGATTIITSTAPNPTSVAPIPFAVTFSESVIGFVGGDVTVGNGTITTGSFSGSGASYTFTVTPTAAGTVTVNVPAGVAQDAAGNVNNAATQVSRTYTPPTATVTSVTRLTPSPTATTTVSYRVTFSGSVTGLSLSNFSLTTTGLTGASIASVSGAGTTYTVVVNTGTGNGTLTLNVQNGSGISPTVTNVPYTSGEQYTITKEFTAAPQLVLRSAGSASGAFGDVTAFVDVVQVLQGGAAFTGGLANSSFESSNVGPFSFQYASTVVASPWSFAGNAGVSRNNSGFGSTANQGDAVGLLQTFGGVGGSLAQTLAVPTGSYQVSFQAVQRANNGPSDQVVRVFLNNGTDDVFLGAVQPTSNSAYQAFTSAAFNVTAPALTATVSSSAAAPGGTTNTAPIPFSVTFSQSVGSTFTAADVTVTNGTVGSFAGSGAGPYTFSVTPTTPGTATTVSVAAGVAQDANNTPNTASNSYTLTYIQLVTAAPVITAPANNTLTNQSVTISGTAPAGSSVVIYASQNNGAFQPLTPSLTATAGGTFSSAPVSFSTATYRIYATAQSPGAAVSADSPIITFTVDQTRPAVAISSTAGASGSATTTTPIPFTVTFSENVTGFVAGDVTVTGGTIVGNVVTGTSPGTTYTFAVTPTTPGTPATVNVPANVAQDAASNFNTASPSSYSITYNLPQTAAPVVTTPANGSSVATNTPTFTGTAPAGSTVTVYVDGTSRGTTTADGSGNWLLPQPTPLATGSHTVYATAQLSGQSVSPNSNTNTFTVLNAATYTSSTADQPTTARVVAGSTNQEILRVAVVIGGGPAQPLSAQSFSFTTNGSTNPADIAAARVYYTGTSGTFATTTLFGGNVTAPNGSFTISGSQQLSTGTNYFFLVYDVAANATNGNLLDATVSGVRVSGIDRVPTVTDPAGNRRIVAPSREAGNALRLTGGSTQGYVDFSANTTSLVPLGGQYTQEVWMKPIIGTGSDFYGVLGNGSGNSAAPYIGITGNGRIEAGFGTGTTVRSVRTNPNTLTSGTWNHVVATFNGSVLTIYLNGESVATLSTSDVPANTRVSYVGGLSTTGTAFYPGDIDEISQWNRALTATEIRQLRHLVRSGLETGLVSYLQFNESGSTTTDMTGSVGTLTGAGITRVASTAPVGFGTSSRQTVATNGTVAFTGTSTIIAFAGVSGSSEVVVTRLGGQPLGTQPTATGLVKTYPRAYWIINRYGTGTISSANITYTLGAVDISPADAASPANLKLFVRGSNSDAAFDAPISATSANADAGTVTFAVTSFGQTVIGTNGSSPLPVELTSFTAEHVGEDGLLRWTTAQEKNNAYFEVQSSIDGVTFRALGRVEGHGSTAQPHSYQLTDRNLHRYGSPVIYYRLHQVDTDGQSNYSGIIVLKVALGSVSVDVFPNPAADQLTLRLGGLDARNVQVQLFDAQGRAVLKSRQPASGSDFTLSVGHLPNGVYMLRLVLPDRVLHRSVVISR</sequence>
<dbReference type="PANTHER" id="PTHR34677">
    <property type="match status" value="1"/>
</dbReference>
<dbReference type="Proteomes" id="UP001500454">
    <property type="component" value="Unassembled WGS sequence"/>
</dbReference>
<evidence type="ECO:0000313" key="6">
    <source>
        <dbReference type="Proteomes" id="UP001500454"/>
    </source>
</evidence>
<comment type="caution">
    <text evidence="5">The sequence shown here is derived from an EMBL/GenBank/DDBJ whole genome shotgun (WGS) entry which is preliminary data.</text>
</comment>
<evidence type="ECO:0000256" key="1">
    <source>
        <dbReference type="ARBA" id="ARBA00022729"/>
    </source>
</evidence>